<feature type="region of interest" description="Disordered" evidence="6">
    <location>
        <begin position="245"/>
        <end position="277"/>
    </location>
</feature>
<comment type="caution">
    <text evidence="9">The sequence shown here is derived from an EMBL/GenBank/DDBJ whole genome shotgun (WGS) entry which is preliminary data.</text>
</comment>
<dbReference type="SMART" id="SM00355">
    <property type="entry name" value="ZnF_C2H2"/>
    <property type="match status" value="16"/>
</dbReference>
<keyword evidence="3 5" id="KW-0863">Zinc-finger</keyword>
<feature type="domain" description="C2H2-type" evidence="8">
    <location>
        <begin position="562"/>
        <end position="591"/>
    </location>
</feature>
<feature type="domain" description="C2H2-type" evidence="8">
    <location>
        <begin position="367"/>
        <end position="391"/>
    </location>
</feature>
<feature type="domain" description="C2H2-type" evidence="8">
    <location>
        <begin position="795"/>
        <end position="824"/>
    </location>
</feature>
<dbReference type="EMBL" id="VSWD01000006">
    <property type="protein sequence ID" value="KAK3100320.1"/>
    <property type="molecule type" value="Genomic_DNA"/>
</dbReference>
<evidence type="ECO:0000256" key="5">
    <source>
        <dbReference type="PROSITE-ProRule" id="PRU00042"/>
    </source>
</evidence>
<organism evidence="9 10">
    <name type="scientific">Pinctada imbricata</name>
    <name type="common">Atlantic pearl-oyster</name>
    <name type="synonym">Pinctada martensii</name>
    <dbReference type="NCBI Taxonomy" id="66713"/>
    <lineage>
        <taxon>Eukaryota</taxon>
        <taxon>Metazoa</taxon>
        <taxon>Spiralia</taxon>
        <taxon>Lophotrochozoa</taxon>
        <taxon>Mollusca</taxon>
        <taxon>Bivalvia</taxon>
        <taxon>Autobranchia</taxon>
        <taxon>Pteriomorphia</taxon>
        <taxon>Pterioida</taxon>
        <taxon>Pterioidea</taxon>
        <taxon>Pteriidae</taxon>
        <taxon>Pinctada</taxon>
    </lineage>
</organism>
<gene>
    <name evidence="9" type="ORF">FSP39_018099</name>
</gene>
<feature type="transmembrane region" description="Helical" evidence="7">
    <location>
        <begin position="1166"/>
        <end position="1188"/>
    </location>
</feature>
<dbReference type="PROSITE" id="PS00028">
    <property type="entry name" value="ZINC_FINGER_C2H2_1"/>
    <property type="match status" value="13"/>
</dbReference>
<evidence type="ECO:0000313" key="9">
    <source>
        <dbReference type="EMBL" id="KAK3100320.1"/>
    </source>
</evidence>
<dbReference type="PROSITE" id="PS50157">
    <property type="entry name" value="ZINC_FINGER_C2H2_2"/>
    <property type="match status" value="6"/>
</dbReference>
<feature type="domain" description="C2H2-type" evidence="8">
    <location>
        <begin position="321"/>
        <end position="349"/>
    </location>
</feature>
<dbReference type="AlphaFoldDB" id="A0AA88YF08"/>
<accession>A0AA88YF08</accession>
<feature type="compositionally biased region" description="Basic and acidic residues" evidence="6">
    <location>
        <begin position="250"/>
        <end position="277"/>
    </location>
</feature>
<keyword evidence="2" id="KW-0677">Repeat</keyword>
<dbReference type="Pfam" id="PF00096">
    <property type="entry name" value="zf-C2H2"/>
    <property type="match status" value="1"/>
</dbReference>
<reference evidence="9" key="1">
    <citation type="submission" date="2019-08" db="EMBL/GenBank/DDBJ databases">
        <title>The improved chromosome-level genome for the pearl oyster Pinctada fucata martensii using PacBio sequencing and Hi-C.</title>
        <authorList>
            <person name="Zheng Z."/>
        </authorList>
    </citation>
    <scope>NUCLEOTIDE SEQUENCE</scope>
    <source>
        <strain evidence="9">ZZ-2019</strain>
        <tissue evidence="9">Adductor muscle</tissue>
    </source>
</reference>
<keyword evidence="4" id="KW-0862">Zinc</keyword>
<dbReference type="SUPFAM" id="SSF57667">
    <property type="entry name" value="beta-beta-alpha zinc fingers"/>
    <property type="match status" value="1"/>
</dbReference>
<dbReference type="InterPro" id="IPR013087">
    <property type="entry name" value="Znf_C2H2_type"/>
</dbReference>
<evidence type="ECO:0000313" key="10">
    <source>
        <dbReference type="Proteomes" id="UP001186944"/>
    </source>
</evidence>
<proteinExistence type="predicted"/>
<evidence type="ECO:0000256" key="6">
    <source>
        <dbReference type="SAM" id="MobiDB-lite"/>
    </source>
</evidence>
<name>A0AA88YF08_PINIB</name>
<keyword evidence="10" id="KW-1185">Reference proteome</keyword>
<evidence type="ECO:0000256" key="1">
    <source>
        <dbReference type="ARBA" id="ARBA00022723"/>
    </source>
</evidence>
<evidence type="ECO:0000256" key="7">
    <source>
        <dbReference type="SAM" id="Phobius"/>
    </source>
</evidence>
<dbReference type="PANTHER" id="PTHR24379">
    <property type="entry name" value="KRAB AND ZINC FINGER DOMAIN-CONTAINING"/>
    <property type="match status" value="1"/>
</dbReference>
<protein>
    <recommendedName>
        <fullName evidence="8">C2H2-type domain-containing protein</fullName>
    </recommendedName>
</protein>
<dbReference type="InterPro" id="IPR036236">
    <property type="entry name" value="Znf_C2H2_sf"/>
</dbReference>
<keyword evidence="1" id="KW-0479">Metal-binding</keyword>
<keyword evidence="7" id="KW-0812">Transmembrane</keyword>
<dbReference type="Gene3D" id="3.30.160.60">
    <property type="entry name" value="Classic Zinc Finger"/>
    <property type="match status" value="4"/>
</dbReference>
<feature type="transmembrane region" description="Helical" evidence="7">
    <location>
        <begin position="1084"/>
        <end position="1105"/>
    </location>
</feature>
<feature type="transmembrane region" description="Helical" evidence="7">
    <location>
        <begin position="1117"/>
        <end position="1146"/>
    </location>
</feature>
<feature type="domain" description="C2H2-type" evidence="8">
    <location>
        <begin position="639"/>
        <end position="667"/>
    </location>
</feature>
<evidence type="ECO:0000256" key="2">
    <source>
        <dbReference type="ARBA" id="ARBA00022737"/>
    </source>
</evidence>
<keyword evidence="7" id="KW-1133">Transmembrane helix</keyword>
<dbReference type="Proteomes" id="UP001186944">
    <property type="component" value="Unassembled WGS sequence"/>
</dbReference>
<dbReference type="GO" id="GO:0008270">
    <property type="term" value="F:zinc ion binding"/>
    <property type="evidence" value="ECO:0007669"/>
    <property type="project" value="UniProtKB-KW"/>
</dbReference>
<evidence type="ECO:0000256" key="4">
    <source>
        <dbReference type="ARBA" id="ARBA00022833"/>
    </source>
</evidence>
<evidence type="ECO:0000256" key="3">
    <source>
        <dbReference type="ARBA" id="ARBA00022771"/>
    </source>
</evidence>
<dbReference type="PANTHER" id="PTHR24379:SF121">
    <property type="entry name" value="C2H2-TYPE DOMAIN-CONTAINING PROTEIN"/>
    <property type="match status" value="1"/>
</dbReference>
<evidence type="ECO:0000259" key="8">
    <source>
        <dbReference type="PROSITE" id="PS50157"/>
    </source>
</evidence>
<keyword evidence="7" id="KW-0472">Membrane</keyword>
<sequence>MKEDSYMLSGDEQIRSCTVFRTLKGKNIQDEMFERKFSRNVDKSEDFQDSSKKLEDYYTENIQVAPSNESTYRQSFAHTGKAGKEKDETCPLLLTCSTETEVEVCEQANSGSLEFTKNTDQTKNTEQNKTVISLEHSYCHDCDINEDPQRPVSLANQNMIGTDKSEKKMVSILPHSINMIKAEKQRFDKTNTEDSYEILEYQKSEKHVVLRMNKRKHLSYPKEFTIKIPDQSDIANAKVRRMEGNTPNLQKEEAYQEKEQFDSTDVSERSKADANKDAGTRKKIVLPLCLVCHDAFTSVESLQEHVEVRKHQQICQGQTDFQCHICHKFLRSEWDLKFHRRLKHTEKKNKKLKEHHAGQMEVHNIGILCNQCDKQFRSEDSLHAHIQKSKHEQVSIKVTEFKCISCNTYFVDNWNLEFHMIATGHLPGSLPSSEGIQFIMQKWLTCPEYDSKYSSLKELNKHIKVNQHKENYSISYLDLKCSQCDIFFANSAELYDHVIGFGHQIQVCREGSGSSHRTYSEGKKVFSTLCYYCNRIFESVDDCNAHLMWHDHEETCLNETHYKCYTCRQYFLRHADIMCHMKRTQHSGSWVSQERKMFELKSKSKNKTFCCTSCHTLFDTMAGIRDHIESAHFCGDETVKCPCCTQTFTNINLQQIHLAEVHEGEYPFKCQECGLVFFNKGNFTKHTMKHTYESRASSSLNQAIMLKERCSPDGSDELKRLGLFINNIQKRMEIMKIQRSLHPCGPADENGIIRDQLEEEQTCIQCSETFSSYYELRVHVMGSGHEQVVDEDSPYMCFTCSRRFIKFADLELHMDLSHHSGNESTTRDRLGNMIGQFPKLLHLKGTGKSNRRYKCSRCLRIFTRKGLIDQHIRENACYLKWSKNCPCCLVKYDSRNIYAAHLHQVHICEYPFVCKEQDCKKLFYSFQAFMWHAGSHGIHEETGRNENMTNHRNLRFTSTEENGTQGDGIATYKSEVDNTSYPASSMDIEESELADPCLGRSQEKLENKLEAKVNYCHDETKEKCTSDSDDDREGFYNTTEPKRINSMFVLSCSSRIKRPYKDLAGSVASTREFIAKYTVGKINAAIFLIPTVVLFALHIFFFVLGTTRASECSGKPLIPVYLVLLGGGGVLKCLSFILQLSIVWQVGMDGPNAVEFMSETSVLDNGLNWMYIFFIIFGWCISCTSALIS</sequence>
<feature type="domain" description="C2H2-type" evidence="8">
    <location>
        <begin position="668"/>
        <end position="695"/>
    </location>
</feature>